<feature type="transmembrane region" description="Helical" evidence="1">
    <location>
        <begin position="21"/>
        <end position="41"/>
    </location>
</feature>
<dbReference type="KEGG" id="chyd:H4K34_06690"/>
<organism evidence="2 3">
    <name type="scientific">Croceimicrobium hydrocarbonivorans</name>
    <dbReference type="NCBI Taxonomy" id="2761580"/>
    <lineage>
        <taxon>Bacteria</taxon>
        <taxon>Pseudomonadati</taxon>
        <taxon>Bacteroidota</taxon>
        <taxon>Flavobacteriia</taxon>
        <taxon>Flavobacteriales</taxon>
        <taxon>Owenweeksiaceae</taxon>
        <taxon>Croceimicrobium</taxon>
    </lineage>
</organism>
<dbReference type="Proteomes" id="UP000516305">
    <property type="component" value="Chromosome"/>
</dbReference>
<feature type="transmembrane region" description="Helical" evidence="1">
    <location>
        <begin position="114"/>
        <end position="131"/>
    </location>
</feature>
<gene>
    <name evidence="2" type="ORF">H4K34_06690</name>
</gene>
<keyword evidence="1" id="KW-1133">Transmembrane helix</keyword>
<keyword evidence="1" id="KW-0472">Membrane</keyword>
<proteinExistence type="predicted"/>
<name>A0A7H0VIH5_9FLAO</name>
<reference evidence="2 3" key="1">
    <citation type="submission" date="2020-08" db="EMBL/GenBank/DDBJ databases">
        <title>Croceimicrobium hydrocarbonivorans gen. nov., sp. nov., a novel marine bacterium isolated from a bacterial consortium that degrades polyethylene terephthalate.</title>
        <authorList>
            <person name="Liu R."/>
        </authorList>
    </citation>
    <scope>NUCLEOTIDE SEQUENCE [LARGE SCALE GENOMIC DNA]</scope>
    <source>
        <strain evidence="2 3">A20-9</strain>
    </source>
</reference>
<evidence type="ECO:0000313" key="3">
    <source>
        <dbReference type="Proteomes" id="UP000516305"/>
    </source>
</evidence>
<evidence type="ECO:0000256" key="1">
    <source>
        <dbReference type="SAM" id="Phobius"/>
    </source>
</evidence>
<evidence type="ECO:0000313" key="2">
    <source>
        <dbReference type="EMBL" id="QNR25523.1"/>
    </source>
</evidence>
<keyword evidence="1" id="KW-0812">Transmembrane</keyword>
<feature type="transmembrane region" description="Helical" evidence="1">
    <location>
        <begin position="86"/>
        <end position="108"/>
    </location>
</feature>
<sequence>MNALHEKRQAQRHNAMRKLGMWTAAWVISQAIVVFGGSLAWPEVTSLKLLSIGLNIILGLMMIGANRNLIKTMDELERQQQLESMGITLGLTLVIGLAYSSLHIIKLMPFDAEISYLVMFMGITYLVTLAINKKRFQ</sequence>
<keyword evidence="3" id="KW-1185">Reference proteome</keyword>
<feature type="transmembrane region" description="Helical" evidence="1">
    <location>
        <begin position="47"/>
        <end position="65"/>
    </location>
</feature>
<protein>
    <submittedName>
        <fullName evidence="2">Uncharacterized protein</fullName>
    </submittedName>
</protein>
<accession>A0A7H0VIH5</accession>
<dbReference type="RefSeq" id="WP_210760050.1">
    <property type="nucleotide sequence ID" value="NZ_CP060139.1"/>
</dbReference>
<dbReference type="EMBL" id="CP060139">
    <property type="protein sequence ID" value="QNR25523.1"/>
    <property type="molecule type" value="Genomic_DNA"/>
</dbReference>
<dbReference type="AlphaFoldDB" id="A0A7H0VIH5"/>